<accession>A0A1I0GXK5</accession>
<keyword evidence="5" id="KW-0119">Carbohydrate metabolism</keyword>
<keyword evidence="4" id="KW-0456">Lyase</keyword>
<dbReference type="Gene3D" id="3.20.20.70">
    <property type="entry name" value="Aldolase class I"/>
    <property type="match status" value="1"/>
</dbReference>
<evidence type="ECO:0000256" key="1">
    <source>
        <dbReference type="ARBA" id="ARBA00004761"/>
    </source>
</evidence>
<comment type="subunit">
    <text evidence="3">Homotrimer.</text>
</comment>
<organism evidence="6 7">
    <name type="scientific">Enterocloster lavalensis</name>
    <dbReference type="NCBI Taxonomy" id="460384"/>
    <lineage>
        <taxon>Bacteria</taxon>
        <taxon>Bacillati</taxon>
        <taxon>Bacillota</taxon>
        <taxon>Clostridia</taxon>
        <taxon>Lachnospirales</taxon>
        <taxon>Lachnospiraceae</taxon>
        <taxon>Enterocloster</taxon>
    </lineage>
</organism>
<dbReference type="InterPro" id="IPR000887">
    <property type="entry name" value="Aldlse_KDPG_KHG"/>
</dbReference>
<dbReference type="STRING" id="460384.SAMN05216313_113110"/>
<evidence type="ECO:0000256" key="5">
    <source>
        <dbReference type="ARBA" id="ARBA00023277"/>
    </source>
</evidence>
<dbReference type="EMBL" id="FOIM01000013">
    <property type="protein sequence ID" value="SET75923.1"/>
    <property type="molecule type" value="Genomic_DNA"/>
</dbReference>
<reference evidence="7" key="1">
    <citation type="submission" date="2016-10" db="EMBL/GenBank/DDBJ databases">
        <authorList>
            <person name="Varghese N."/>
            <person name="Submissions S."/>
        </authorList>
    </citation>
    <scope>NUCLEOTIDE SEQUENCE [LARGE SCALE GENOMIC DNA]</scope>
    <source>
        <strain evidence="7">NLAE-zl-G277</strain>
    </source>
</reference>
<dbReference type="PANTHER" id="PTHR30246">
    <property type="entry name" value="2-KETO-3-DEOXY-6-PHOSPHOGLUCONATE ALDOLASE"/>
    <property type="match status" value="1"/>
</dbReference>
<keyword evidence="7" id="KW-1185">Reference proteome</keyword>
<dbReference type="PANTHER" id="PTHR30246:SF1">
    <property type="entry name" value="2-DEHYDRO-3-DEOXY-6-PHOSPHOGALACTONATE ALDOLASE-RELATED"/>
    <property type="match status" value="1"/>
</dbReference>
<dbReference type="GeneID" id="93280709"/>
<evidence type="ECO:0000313" key="7">
    <source>
        <dbReference type="Proteomes" id="UP000198508"/>
    </source>
</evidence>
<dbReference type="SUPFAM" id="SSF51569">
    <property type="entry name" value="Aldolase"/>
    <property type="match status" value="1"/>
</dbReference>
<name>A0A1I0GXK5_9FIRM</name>
<protein>
    <submittedName>
        <fullName evidence="6">2-dehydro-3-deoxyphosphogluconate aldolase / (4S)-4-hydroxy-2-oxoglutarate aldolase</fullName>
    </submittedName>
</protein>
<dbReference type="InterPro" id="IPR013785">
    <property type="entry name" value="Aldolase_TIM"/>
</dbReference>
<dbReference type="RefSeq" id="WP_092364760.1">
    <property type="nucleotide sequence ID" value="NZ_DAINWJ010000124.1"/>
</dbReference>
<comment type="similarity">
    <text evidence="2">Belongs to the KHG/KDPG aldolase family.</text>
</comment>
<dbReference type="AlphaFoldDB" id="A0A1I0GXK5"/>
<dbReference type="GO" id="GO:0016829">
    <property type="term" value="F:lyase activity"/>
    <property type="evidence" value="ECO:0007669"/>
    <property type="project" value="UniProtKB-KW"/>
</dbReference>
<dbReference type="Proteomes" id="UP000198508">
    <property type="component" value="Unassembled WGS sequence"/>
</dbReference>
<evidence type="ECO:0000256" key="4">
    <source>
        <dbReference type="ARBA" id="ARBA00023239"/>
    </source>
</evidence>
<evidence type="ECO:0000256" key="2">
    <source>
        <dbReference type="ARBA" id="ARBA00006906"/>
    </source>
</evidence>
<evidence type="ECO:0000256" key="3">
    <source>
        <dbReference type="ARBA" id="ARBA00011233"/>
    </source>
</evidence>
<evidence type="ECO:0000313" key="6">
    <source>
        <dbReference type="EMBL" id="SET75923.1"/>
    </source>
</evidence>
<dbReference type="Pfam" id="PF01081">
    <property type="entry name" value="Aldolase"/>
    <property type="match status" value="1"/>
</dbReference>
<dbReference type="CDD" id="cd00452">
    <property type="entry name" value="KDPG_aldolase"/>
    <property type="match status" value="1"/>
</dbReference>
<comment type="pathway">
    <text evidence="1">Carbohydrate acid metabolism.</text>
</comment>
<gene>
    <name evidence="6" type="ORF">SAMN05216313_113110</name>
</gene>
<proteinExistence type="inferred from homology"/>
<sequence>MKRDTVLEWINREMVIAIIRGVEPGQMLDTARAIKAGGISNMEITFDHSTPEGIGNTLESIRRVKAGLGDQVNVGAGTVLTTEEAELAAEAGAEYLISPGMDPAVIRRTKELGKISIPGALTPTEVCEAWNCGADIVKMFPAGVLGLEYLKAVRGPLRHIPMCAVGGINPENIGLFLEAGIRCFGIGGNLVSVEAVRRGDFHKLTQAALGYRQAICRWQENGRGER</sequence>